<dbReference type="CDD" id="cd03108">
    <property type="entry name" value="AdSS"/>
    <property type="match status" value="1"/>
</dbReference>
<dbReference type="GO" id="GO:0005525">
    <property type="term" value="F:GTP binding"/>
    <property type="evidence" value="ECO:0007669"/>
    <property type="project" value="UniProtKB-UniRule"/>
</dbReference>
<reference evidence="11" key="1">
    <citation type="submission" date="2020-10" db="EMBL/GenBank/DDBJ databases">
        <authorList>
            <person name="Gilroy R."/>
        </authorList>
    </citation>
    <scope>NUCLEOTIDE SEQUENCE</scope>
    <source>
        <strain evidence="11">7293</strain>
    </source>
</reference>
<dbReference type="InterPro" id="IPR042110">
    <property type="entry name" value="Adenylosuccinate_synth_dom2"/>
</dbReference>
<dbReference type="SUPFAM" id="SSF52540">
    <property type="entry name" value="P-loop containing nucleoside triphosphate hydrolases"/>
    <property type="match status" value="1"/>
</dbReference>
<dbReference type="FunFam" id="1.10.300.10:FF:000001">
    <property type="entry name" value="Adenylosuccinate synthetase"/>
    <property type="match status" value="1"/>
</dbReference>
<dbReference type="AlphaFoldDB" id="A0A9D9E2Q1"/>
<gene>
    <name evidence="8" type="primary">purA</name>
    <name evidence="11" type="ORF">IAA97_09000</name>
</gene>
<dbReference type="GO" id="GO:0004019">
    <property type="term" value="F:adenylosuccinate synthase activity"/>
    <property type="evidence" value="ECO:0007669"/>
    <property type="project" value="UniProtKB-UniRule"/>
</dbReference>
<feature type="binding site" description="in other chain" evidence="8">
    <location>
        <begin position="41"/>
        <end position="44"/>
    </location>
    <ligand>
        <name>IMP</name>
        <dbReference type="ChEBI" id="CHEBI:58053"/>
        <note>ligand shared between dimeric partners</note>
    </ligand>
</feature>
<dbReference type="Pfam" id="PF00709">
    <property type="entry name" value="Adenylsucc_synt"/>
    <property type="match status" value="1"/>
</dbReference>
<dbReference type="GO" id="GO:0000287">
    <property type="term" value="F:magnesium ion binding"/>
    <property type="evidence" value="ECO:0007669"/>
    <property type="project" value="UniProtKB-UniRule"/>
</dbReference>
<feature type="binding site" evidence="8">
    <location>
        <begin position="15"/>
        <end position="21"/>
    </location>
    <ligand>
        <name>GTP</name>
        <dbReference type="ChEBI" id="CHEBI:37565"/>
    </ligand>
</feature>
<name>A0A9D9E2Q1_9SPIO</name>
<feature type="binding site" evidence="8">
    <location>
        <begin position="415"/>
        <end position="417"/>
    </location>
    <ligand>
        <name>GTP</name>
        <dbReference type="ChEBI" id="CHEBI:37565"/>
    </ligand>
</feature>
<comment type="caution">
    <text evidence="8">Lacks conserved residue(s) required for the propagation of feature annotation.</text>
</comment>
<feature type="binding site" description="in other chain" evidence="8">
    <location>
        <position position="242"/>
    </location>
    <ligand>
        <name>IMP</name>
        <dbReference type="ChEBI" id="CHEBI:58053"/>
        <note>ligand shared between dimeric partners</note>
    </ligand>
</feature>
<feature type="binding site" evidence="8">
    <location>
        <position position="147"/>
    </location>
    <ligand>
        <name>IMP</name>
        <dbReference type="ChEBI" id="CHEBI:58053"/>
        <note>ligand shared between dimeric partners</note>
    </ligand>
</feature>
<dbReference type="InterPro" id="IPR042111">
    <property type="entry name" value="Adenylosuccinate_synth_dom3"/>
</dbReference>
<dbReference type="EC" id="6.3.4.4" evidence="8 10"/>
<dbReference type="PANTHER" id="PTHR11846:SF0">
    <property type="entry name" value="ADENYLOSUCCINATE SYNTHETASE"/>
    <property type="match status" value="1"/>
</dbReference>
<comment type="cofactor">
    <cofactor evidence="8">
        <name>Mg(2+)</name>
        <dbReference type="ChEBI" id="CHEBI:18420"/>
    </cofactor>
    <text evidence="8">Binds 1 Mg(2+) ion per subunit.</text>
</comment>
<evidence type="ECO:0000256" key="8">
    <source>
        <dbReference type="HAMAP-Rule" id="MF_00011"/>
    </source>
</evidence>
<evidence type="ECO:0000256" key="3">
    <source>
        <dbReference type="ARBA" id="ARBA00022723"/>
    </source>
</evidence>
<evidence type="ECO:0000256" key="2">
    <source>
        <dbReference type="ARBA" id="ARBA00022598"/>
    </source>
</evidence>
<accession>A0A9D9E2Q1</accession>
<dbReference type="InterPro" id="IPR033128">
    <property type="entry name" value="Adenylosuccin_syn_Lys_AS"/>
</dbReference>
<dbReference type="EMBL" id="JADIMT010000100">
    <property type="protein sequence ID" value="MBO8437101.1"/>
    <property type="molecule type" value="Genomic_DNA"/>
</dbReference>
<dbReference type="Gene3D" id="3.40.440.10">
    <property type="entry name" value="Adenylosuccinate Synthetase, subunit A, domain 1"/>
    <property type="match status" value="1"/>
</dbReference>
<comment type="function">
    <text evidence="8">Plays an important role in the de novo pathway of purine nucleotide biosynthesis. Catalyzes the first committed step in the biosynthesis of AMP from IMP.</text>
</comment>
<dbReference type="PROSITE" id="PS01266">
    <property type="entry name" value="ADENYLOSUCCIN_SYN_1"/>
    <property type="match status" value="1"/>
</dbReference>
<dbReference type="Gene3D" id="3.90.170.10">
    <property type="entry name" value="Adenylosuccinate Synthetase, subunit A, domain 3"/>
    <property type="match status" value="1"/>
</dbReference>
<evidence type="ECO:0000256" key="5">
    <source>
        <dbReference type="ARBA" id="ARBA00022755"/>
    </source>
</evidence>
<keyword evidence="8" id="KW-0963">Cytoplasm</keyword>
<feature type="binding site" description="in other chain" evidence="8">
    <location>
        <position position="306"/>
    </location>
    <ligand>
        <name>IMP</name>
        <dbReference type="ChEBI" id="CHEBI:58053"/>
        <note>ligand shared between dimeric partners</note>
    </ligand>
</feature>
<evidence type="ECO:0000256" key="4">
    <source>
        <dbReference type="ARBA" id="ARBA00022741"/>
    </source>
</evidence>
<comment type="pathway">
    <text evidence="8 10">Purine metabolism; AMP biosynthesis via de novo pathway; AMP from IMP: step 1/2.</text>
</comment>
<feature type="binding site" evidence="8">
    <location>
        <begin position="302"/>
        <end position="308"/>
    </location>
    <ligand>
        <name>substrate</name>
    </ligand>
</feature>
<evidence type="ECO:0000256" key="1">
    <source>
        <dbReference type="ARBA" id="ARBA00011738"/>
    </source>
</evidence>
<evidence type="ECO:0000256" key="9">
    <source>
        <dbReference type="PROSITE-ProRule" id="PRU10134"/>
    </source>
</evidence>
<keyword evidence="5 8" id="KW-0658">Purine biosynthesis</keyword>
<feature type="binding site" evidence="8">
    <location>
        <position position="16"/>
    </location>
    <ligand>
        <name>Mg(2+)</name>
        <dbReference type="ChEBI" id="CHEBI:18420"/>
    </ligand>
</feature>
<dbReference type="PANTHER" id="PTHR11846">
    <property type="entry name" value="ADENYLOSUCCINATE SYNTHETASE"/>
    <property type="match status" value="1"/>
</dbReference>
<dbReference type="GO" id="GO:0046040">
    <property type="term" value="P:IMP metabolic process"/>
    <property type="evidence" value="ECO:0007669"/>
    <property type="project" value="TreeGrafter"/>
</dbReference>
<dbReference type="SMART" id="SM00788">
    <property type="entry name" value="Adenylsucc_synt"/>
    <property type="match status" value="1"/>
</dbReference>
<feature type="binding site" evidence="8">
    <location>
        <position position="43"/>
    </location>
    <ligand>
        <name>Mg(2+)</name>
        <dbReference type="ChEBI" id="CHEBI:18420"/>
    </ligand>
</feature>
<dbReference type="InterPro" id="IPR027417">
    <property type="entry name" value="P-loop_NTPase"/>
</dbReference>
<dbReference type="NCBIfam" id="TIGR00184">
    <property type="entry name" value="purA"/>
    <property type="match status" value="1"/>
</dbReference>
<feature type="active site" description="Proton acceptor" evidence="8">
    <location>
        <position position="16"/>
    </location>
</feature>
<feature type="active site" description="Proton donor" evidence="8">
    <location>
        <position position="44"/>
    </location>
</feature>
<reference evidence="11" key="2">
    <citation type="journal article" date="2021" name="PeerJ">
        <title>Extensive microbial diversity within the chicken gut microbiome revealed by metagenomics and culture.</title>
        <authorList>
            <person name="Gilroy R."/>
            <person name="Ravi A."/>
            <person name="Getino M."/>
            <person name="Pursley I."/>
            <person name="Horton D.L."/>
            <person name="Alikhan N.F."/>
            <person name="Baker D."/>
            <person name="Gharbi K."/>
            <person name="Hall N."/>
            <person name="Watson M."/>
            <person name="Adriaenssens E.M."/>
            <person name="Foster-Nyarko E."/>
            <person name="Jarju S."/>
            <person name="Secka A."/>
            <person name="Antonio M."/>
            <person name="Oren A."/>
            <person name="Chaudhuri R.R."/>
            <person name="La Ragione R."/>
            <person name="Hildebrand F."/>
            <person name="Pallen M.J."/>
        </authorList>
    </citation>
    <scope>NUCLEOTIDE SEQUENCE</scope>
    <source>
        <strain evidence="11">7293</strain>
    </source>
</reference>
<feature type="binding site" description="in other chain" evidence="8">
    <location>
        <begin position="16"/>
        <end position="19"/>
    </location>
    <ligand>
        <name>IMP</name>
        <dbReference type="ChEBI" id="CHEBI:58053"/>
        <note>ligand shared between dimeric partners</note>
    </ligand>
</feature>
<proteinExistence type="inferred from homology"/>
<evidence type="ECO:0000313" key="11">
    <source>
        <dbReference type="EMBL" id="MBO8437101.1"/>
    </source>
</evidence>
<dbReference type="InterPro" id="IPR001114">
    <property type="entry name" value="Adenylosuccinate_synthetase"/>
</dbReference>
<evidence type="ECO:0000313" key="12">
    <source>
        <dbReference type="Proteomes" id="UP000823615"/>
    </source>
</evidence>
<keyword evidence="2 8" id="KW-0436">Ligase</keyword>
<sequence length="428" mass="47788">MASYNVNAVIGVQWGDEGKGRVVDYLASDADLVIRFQGGDNAGHTVINDKGKFGLHILPSGIFNPETMNIVGAGTVVNFDRMHEELENIKKSADLEISNVFIDERAHIIMPYHMALDGAEEGKRSDKEKIGTTKRGIGPCYSDKAARMGIRAADIMDEERLEERLKLILPKKNRDLEYYGLETVTLSDMLEKCAKWREMFGDHIIDASPVIREAVESGKKILLEGQLGIMRDNDWGIYPYTTSSNPTVAGGCNGAGIPPRCISTVVGVAKAYSTSVGGGPYMTELFDKDGEKLRDIGHEYGVTTGRPRRCGWFDAVAADFACYMNGVTDLALTKLDVLDTFPEIKVCTGYMINGEYYTHLPETRLQEKAKPIYETFEGWMADTTKCREWDELPEKAREYILALEKMLNTHITYISVGPERDQLIIRKK</sequence>
<comment type="catalytic activity">
    <reaction evidence="8 10">
        <text>IMP + L-aspartate + GTP = N(6)-(1,2-dicarboxyethyl)-AMP + GDP + phosphate + 2 H(+)</text>
        <dbReference type="Rhea" id="RHEA:15753"/>
        <dbReference type="ChEBI" id="CHEBI:15378"/>
        <dbReference type="ChEBI" id="CHEBI:29991"/>
        <dbReference type="ChEBI" id="CHEBI:37565"/>
        <dbReference type="ChEBI" id="CHEBI:43474"/>
        <dbReference type="ChEBI" id="CHEBI:57567"/>
        <dbReference type="ChEBI" id="CHEBI:58053"/>
        <dbReference type="ChEBI" id="CHEBI:58189"/>
        <dbReference type="EC" id="6.3.4.4"/>
    </reaction>
</comment>
<organism evidence="11 12">
    <name type="scientific">Candidatus Ornithospirochaeta stercoripullorum</name>
    <dbReference type="NCBI Taxonomy" id="2840899"/>
    <lineage>
        <taxon>Bacteria</taxon>
        <taxon>Pseudomonadati</taxon>
        <taxon>Spirochaetota</taxon>
        <taxon>Spirochaetia</taxon>
        <taxon>Spirochaetales</taxon>
        <taxon>Spirochaetaceae</taxon>
        <taxon>Spirochaetaceae incertae sedis</taxon>
        <taxon>Candidatus Ornithospirochaeta</taxon>
    </lineage>
</organism>
<evidence type="ECO:0000256" key="7">
    <source>
        <dbReference type="ARBA" id="ARBA00023134"/>
    </source>
</evidence>
<keyword evidence="7 8" id="KW-0342">GTP-binding</keyword>
<keyword evidence="3 8" id="KW-0479">Metal-binding</keyword>
<feature type="binding site" evidence="8">
    <location>
        <begin position="43"/>
        <end position="45"/>
    </location>
    <ligand>
        <name>GTP</name>
        <dbReference type="ChEBI" id="CHEBI:37565"/>
    </ligand>
</feature>
<dbReference type="InterPro" id="IPR018220">
    <property type="entry name" value="Adenylosuccin_syn_GTP-bd"/>
</dbReference>
<keyword evidence="6 8" id="KW-0460">Magnesium</keyword>
<feature type="binding site" description="in other chain" evidence="8">
    <location>
        <position position="133"/>
    </location>
    <ligand>
        <name>IMP</name>
        <dbReference type="ChEBI" id="CHEBI:58053"/>
        <note>ligand shared between dimeric partners</note>
    </ligand>
</feature>
<evidence type="ECO:0000256" key="6">
    <source>
        <dbReference type="ARBA" id="ARBA00022842"/>
    </source>
</evidence>
<dbReference type="GO" id="GO:0044208">
    <property type="term" value="P:'de novo' AMP biosynthetic process"/>
    <property type="evidence" value="ECO:0007669"/>
    <property type="project" value="UniProtKB-UniRule"/>
</dbReference>
<keyword evidence="4 8" id="KW-0547">Nucleotide-binding</keyword>
<comment type="subunit">
    <text evidence="1 8">Homodimer.</text>
</comment>
<comment type="subcellular location">
    <subcellularLocation>
        <location evidence="8">Cytoplasm</location>
    </subcellularLocation>
</comment>
<feature type="active site" evidence="9">
    <location>
        <position position="144"/>
    </location>
</feature>
<dbReference type="NCBIfam" id="NF002223">
    <property type="entry name" value="PRK01117.1"/>
    <property type="match status" value="1"/>
</dbReference>
<feature type="binding site" evidence="8">
    <location>
        <position position="308"/>
    </location>
    <ligand>
        <name>GTP</name>
        <dbReference type="ChEBI" id="CHEBI:37565"/>
    </ligand>
</feature>
<protein>
    <recommendedName>
        <fullName evidence="8 10">Adenylosuccinate synthetase</fullName>
        <shortName evidence="8">AMPSase</shortName>
        <shortName evidence="8">AdSS</shortName>
        <ecNumber evidence="8 10">6.3.4.4</ecNumber>
    </recommendedName>
    <alternativeName>
        <fullName evidence="8">IMP--aspartate ligase</fullName>
    </alternativeName>
</protein>
<dbReference type="InterPro" id="IPR042109">
    <property type="entry name" value="Adenylosuccinate_synth_dom1"/>
</dbReference>
<dbReference type="GO" id="GO:0005737">
    <property type="term" value="C:cytoplasm"/>
    <property type="evidence" value="ECO:0007669"/>
    <property type="project" value="UniProtKB-SubCell"/>
</dbReference>
<dbReference type="PROSITE" id="PS00513">
    <property type="entry name" value="ADENYLOSUCCIN_SYN_2"/>
    <property type="match status" value="1"/>
</dbReference>
<comment type="similarity">
    <text evidence="8 10">Belongs to the adenylosuccinate synthetase family.</text>
</comment>
<dbReference type="FunFam" id="3.90.170.10:FF:000001">
    <property type="entry name" value="Adenylosuccinate synthetase"/>
    <property type="match status" value="1"/>
</dbReference>
<dbReference type="Gene3D" id="1.10.300.10">
    <property type="entry name" value="Adenylosuccinate Synthetase, subunit A, domain 2"/>
    <property type="match status" value="1"/>
</dbReference>
<feature type="binding site" evidence="8">
    <location>
        <begin position="334"/>
        <end position="336"/>
    </location>
    <ligand>
        <name>GTP</name>
        <dbReference type="ChEBI" id="CHEBI:37565"/>
    </ligand>
</feature>
<dbReference type="Proteomes" id="UP000823615">
    <property type="component" value="Unassembled WGS sequence"/>
</dbReference>
<dbReference type="HAMAP" id="MF_00011">
    <property type="entry name" value="Adenylosucc_synth"/>
    <property type="match status" value="1"/>
</dbReference>
<comment type="caution">
    <text evidence="11">The sequence shown here is derived from an EMBL/GenBank/DDBJ whole genome shotgun (WGS) entry which is preliminary data.</text>
</comment>
<evidence type="ECO:0000256" key="10">
    <source>
        <dbReference type="RuleBase" id="RU000520"/>
    </source>
</evidence>